<dbReference type="SUPFAM" id="SSF52091">
    <property type="entry name" value="SpoIIaa-like"/>
    <property type="match status" value="1"/>
</dbReference>
<name>A0ABV4ZFE0_9PSED</name>
<gene>
    <name evidence="2" type="ORF">ACE1YR_22810</name>
</gene>
<comment type="caution">
    <text evidence="2">The sequence shown here is derived from an EMBL/GenBank/DDBJ whole genome shotgun (WGS) entry which is preliminary data.</text>
</comment>
<dbReference type="RefSeq" id="WP_304485347.1">
    <property type="nucleotide sequence ID" value="NZ_JAUQOQ010000027.1"/>
</dbReference>
<dbReference type="PROSITE" id="PS50801">
    <property type="entry name" value="STAS"/>
    <property type="match status" value="1"/>
</dbReference>
<accession>A0ABV4ZFE0</accession>
<reference evidence="2 3" key="1">
    <citation type="submission" date="2024-09" db="EMBL/GenBank/DDBJ databases">
        <authorList>
            <person name="Fullem K."/>
        </authorList>
    </citation>
    <scope>NUCLEOTIDE SEQUENCE [LARGE SCALE GENOMIC DNA]</scope>
    <source>
        <strain evidence="3">K1(2024)</strain>
    </source>
</reference>
<evidence type="ECO:0000313" key="3">
    <source>
        <dbReference type="Proteomes" id="UP001577047"/>
    </source>
</evidence>
<evidence type="ECO:0000313" key="2">
    <source>
        <dbReference type="EMBL" id="MFB3803222.1"/>
    </source>
</evidence>
<dbReference type="PANTHER" id="PTHR33745:SF1">
    <property type="entry name" value="RSBT ANTAGONIST PROTEIN RSBS"/>
    <property type="match status" value="1"/>
</dbReference>
<evidence type="ECO:0000259" key="1">
    <source>
        <dbReference type="PROSITE" id="PS50801"/>
    </source>
</evidence>
<dbReference type="InterPro" id="IPR002645">
    <property type="entry name" value="STAS_dom"/>
</dbReference>
<organism evidence="2 3">
    <name type="scientific">Pseudomonas boreofloridensis</name>
    <dbReference type="NCBI Taxonomy" id="3064348"/>
    <lineage>
        <taxon>Bacteria</taxon>
        <taxon>Pseudomonadati</taxon>
        <taxon>Pseudomonadota</taxon>
        <taxon>Gammaproteobacteria</taxon>
        <taxon>Pseudomonadales</taxon>
        <taxon>Pseudomonadaceae</taxon>
        <taxon>Pseudomonas</taxon>
    </lineage>
</organism>
<proteinExistence type="predicted"/>
<keyword evidence="3" id="KW-1185">Reference proteome</keyword>
<dbReference type="InterPro" id="IPR036513">
    <property type="entry name" value="STAS_dom_sf"/>
</dbReference>
<dbReference type="CDD" id="cd07041">
    <property type="entry name" value="STAS_RsbR_RsbS_like"/>
    <property type="match status" value="1"/>
</dbReference>
<protein>
    <submittedName>
        <fullName evidence="2">STAS domain-containing protein</fullName>
    </submittedName>
</protein>
<dbReference type="Gene3D" id="3.30.750.24">
    <property type="entry name" value="STAS domain"/>
    <property type="match status" value="1"/>
</dbReference>
<dbReference type="Proteomes" id="UP001577047">
    <property type="component" value="Unassembled WGS sequence"/>
</dbReference>
<feature type="domain" description="STAS" evidence="1">
    <location>
        <begin position="2"/>
        <end position="113"/>
    </location>
</feature>
<sequence length="120" mass="13164">MERIPILQMGEFLLVTIQVDMHDQLALRLQDDLTDRISRTSARGVLIDISALDMVDSFIGRMIAQIASLSGLMDAQTMVVGMQPAVAITLVELGLSLPGVSTALNVERGMQVLRQRTQRS</sequence>
<dbReference type="Pfam" id="PF01740">
    <property type="entry name" value="STAS"/>
    <property type="match status" value="1"/>
</dbReference>
<dbReference type="PANTHER" id="PTHR33745">
    <property type="entry name" value="RSBT ANTAGONIST PROTEIN RSBS-RELATED"/>
    <property type="match status" value="1"/>
</dbReference>
<dbReference type="InterPro" id="IPR051932">
    <property type="entry name" value="Bact_StressResp_Reg"/>
</dbReference>
<dbReference type="EMBL" id="JBHFXX010000041">
    <property type="protein sequence ID" value="MFB3803222.1"/>
    <property type="molecule type" value="Genomic_DNA"/>
</dbReference>